<feature type="transmembrane region" description="Helical" evidence="1">
    <location>
        <begin position="372"/>
        <end position="391"/>
    </location>
</feature>
<evidence type="ECO:0000256" key="1">
    <source>
        <dbReference type="SAM" id="Phobius"/>
    </source>
</evidence>
<reference evidence="2 3" key="1">
    <citation type="submission" date="2017-08" db="EMBL/GenBank/DDBJ databases">
        <title>Draft genome sequence of filamentous cyanobacterium Calothrix elsteri CCALA 953.</title>
        <authorList>
            <person name="Gagunashvili A.N."/>
            <person name="Elster J."/>
            <person name="Andresson O.S."/>
        </authorList>
    </citation>
    <scope>NUCLEOTIDE SEQUENCE [LARGE SCALE GENOMIC DNA]</scope>
    <source>
        <strain evidence="2 3">CCALA 953</strain>
    </source>
</reference>
<dbReference type="PANTHER" id="PTHR48090">
    <property type="entry name" value="UNDECAPRENYL-PHOSPHATE 4-DEOXY-4-FORMAMIDO-L-ARABINOSE TRANSFERASE-RELATED"/>
    <property type="match status" value="1"/>
</dbReference>
<feature type="transmembrane region" description="Helical" evidence="1">
    <location>
        <begin position="306"/>
        <end position="331"/>
    </location>
</feature>
<dbReference type="GO" id="GO:0016740">
    <property type="term" value="F:transferase activity"/>
    <property type="evidence" value="ECO:0007669"/>
    <property type="project" value="UniProtKB-KW"/>
</dbReference>
<dbReference type="SUPFAM" id="SSF53448">
    <property type="entry name" value="Nucleotide-diphospho-sugar transferases"/>
    <property type="match status" value="1"/>
</dbReference>
<dbReference type="OrthoDB" id="9797391at2"/>
<proteinExistence type="predicted"/>
<dbReference type="InterPro" id="IPR050256">
    <property type="entry name" value="Glycosyltransferase_2"/>
</dbReference>
<dbReference type="CDD" id="cd06438">
    <property type="entry name" value="EpsO_like"/>
    <property type="match status" value="1"/>
</dbReference>
<keyword evidence="1" id="KW-0812">Transmembrane</keyword>
<keyword evidence="2" id="KW-0808">Transferase</keyword>
<dbReference type="InterPro" id="IPR029044">
    <property type="entry name" value="Nucleotide-diphossugar_trans"/>
</dbReference>
<evidence type="ECO:0000313" key="2">
    <source>
        <dbReference type="EMBL" id="PAX60284.1"/>
    </source>
</evidence>
<sequence>MSIVQFVHLSIEVFLSVGAFGLFILALVLLVECVAALFPAIRQTDNTLDESLLNPKVAILVPAHNEENVISSTLTKLISTLKPQEYVIAIADNCSDATAEIARNAGATVIERHDSERLGKGYALDYGLQYLEKRAPDVVVFIDADCQVNRDAIAILTKTAIVTGKPVQANYLMAKPNQPNPKDSISAFAFKVKNLVRSCGMTRLGLPCLLAGTGMAFPWSVIRSINVASSDIVEDMKLGLDLSMAGHPPIFCPDARVFGNLPQNTQAAKIQRTRWEHGHLQTLLTYVPKLVWAGIKHKRSQLFFSALDLCIPPLSLLVVMWVSMMFISLLFCLVTSLWIPVVITTIAGLFIMTAILLSWAKFASSDLPLQELLAVPIYILWKIPLYFKFLIKPQKAWIRTERD</sequence>
<accession>A0A2A2TPJ5</accession>
<dbReference type="Gene3D" id="3.90.550.10">
    <property type="entry name" value="Spore Coat Polysaccharide Biosynthesis Protein SpsA, Chain A"/>
    <property type="match status" value="1"/>
</dbReference>
<organism evidence="2 3">
    <name type="scientific">Brunnivagina elsteri CCALA 953</name>
    <dbReference type="NCBI Taxonomy" id="987040"/>
    <lineage>
        <taxon>Bacteria</taxon>
        <taxon>Bacillati</taxon>
        <taxon>Cyanobacteriota</taxon>
        <taxon>Cyanophyceae</taxon>
        <taxon>Nostocales</taxon>
        <taxon>Calotrichaceae</taxon>
        <taxon>Brunnivagina</taxon>
    </lineage>
</organism>
<keyword evidence="1" id="KW-1133">Transmembrane helix</keyword>
<feature type="transmembrane region" description="Helical" evidence="1">
    <location>
        <begin position="337"/>
        <end position="360"/>
    </location>
</feature>
<dbReference type="RefSeq" id="WP_095720199.1">
    <property type="nucleotide sequence ID" value="NZ_NTFS01000015.1"/>
</dbReference>
<dbReference type="EMBL" id="NTFS01000015">
    <property type="protein sequence ID" value="PAX60284.1"/>
    <property type="molecule type" value="Genomic_DNA"/>
</dbReference>
<comment type="caution">
    <text evidence="2">The sequence shown here is derived from an EMBL/GenBank/DDBJ whole genome shotgun (WGS) entry which is preliminary data.</text>
</comment>
<dbReference type="Proteomes" id="UP000218238">
    <property type="component" value="Unassembled WGS sequence"/>
</dbReference>
<protein>
    <submittedName>
        <fullName evidence="2">Glycosyl transferase</fullName>
    </submittedName>
</protein>
<evidence type="ECO:0000313" key="3">
    <source>
        <dbReference type="Proteomes" id="UP000218238"/>
    </source>
</evidence>
<gene>
    <name evidence="2" type="ORF">CK510_02565</name>
</gene>
<keyword evidence="3" id="KW-1185">Reference proteome</keyword>
<name>A0A2A2TPJ5_9CYAN</name>
<dbReference type="PANTHER" id="PTHR48090:SF6">
    <property type="entry name" value="SLR5056 PROTEIN"/>
    <property type="match status" value="1"/>
</dbReference>
<dbReference type="AlphaFoldDB" id="A0A2A2TPJ5"/>
<keyword evidence="1" id="KW-0472">Membrane</keyword>
<feature type="transmembrane region" description="Helical" evidence="1">
    <location>
        <begin position="13"/>
        <end position="38"/>
    </location>
</feature>
<dbReference type="Pfam" id="PF13641">
    <property type="entry name" value="Glyco_tranf_2_3"/>
    <property type="match status" value="1"/>
</dbReference>